<dbReference type="Proteomes" id="UP000260680">
    <property type="component" value="Unassembled WGS sequence"/>
</dbReference>
<accession>A0A3E2N496</accession>
<evidence type="ECO:0000313" key="4">
    <source>
        <dbReference type="Proteomes" id="UP000260680"/>
    </source>
</evidence>
<dbReference type="Proteomes" id="UP001419084">
    <property type="component" value="Unassembled WGS sequence"/>
</dbReference>
<evidence type="ECO:0000313" key="2">
    <source>
        <dbReference type="EMBL" id="GLB28410.1"/>
    </source>
</evidence>
<feature type="transmembrane region" description="Helical" evidence="1">
    <location>
        <begin position="47"/>
        <end position="67"/>
    </location>
</feature>
<reference evidence="2 5" key="2">
    <citation type="journal article" date="2024" name="Int. J. Syst. Evol. Microbiol.">
        <title>Lacrimispora brassicae sp. nov. isolated from fermented cabbage, and proposal of Clostridium indicum Gundawar et al. 2019 and Clostridium methoxybenzovorans Mechichi et al. 1999 as heterotypic synonyms of Lacrimispora amygdalina (Parshina et al. 2003) Haas and Blanchard 2020 and Lacrimispora indolis (McClung and McCoy 1957) Haas and Blanchard 2020, respectively.</title>
        <authorList>
            <person name="Kobayashi H."/>
            <person name="Tanizawa Y."/>
            <person name="Sakamoto M."/>
            <person name="Ohkuma M."/>
            <person name="Tohno M."/>
        </authorList>
    </citation>
    <scope>NUCLEOTIDE SEQUENCE [LARGE SCALE GENOMIC DNA]</scope>
    <source>
        <strain evidence="2 5">DSM 12857</strain>
    </source>
</reference>
<proteinExistence type="predicted"/>
<dbReference type="EMBL" id="QOHO01000116">
    <property type="protein sequence ID" value="RFZ75803.1"/>
    <property type="molecule type" value="Genomic_DNA"/>
</dbReference>
<keyword evidence="5" id="KW-1185">Reference proteome</keyword>
<dbReference type="AlphaFoldDB" id="A0A3E2N496"/>
<feature type="transmembrane region" description="Helical" evidence="1">
    <location>
        <begin position="7"/>
        <end position="27"/>
    </location>
</feature>
<gene>
    <name evidence="3" type="ORF">DS742_27170</name>
    <name evidence="2" type="ORF">LAD12857_03330</name>
</gene>
<dbReference type="OrthoDB" id="2081849at2"/>
<comment type="caution">
    <text evidence="3">The sequence shown here is derived from an EMBL/GenBank/DDBJ whole genome shotgun (WGS) entry which is preliminary data.</text>
</comment>
<evidence type="ECO:0000313" key="5">
    <source>
        <dbReference type="Proteomes" id="UP001419084"/>
    </source>
</evidence>
<dbReference type="RefSeq" id="WP_117420040.1">
    <property type="nucleotide sequence ID" value="NZ_BRPJ01000005.1"/>
</dbReference>
<dbReference type="EMBL" id="BRPJ01000005">
    <property type="protein sequence ID" value="GLB28410.1"/>
    <property type="molecule type" value="Genomic_DNA"/>
</dbReference>
<feature type="transmembrane region" description="Helical" evidence="1">
    <location>
        <begin position="160"/>
        <end position="179"/>
    </location>
</feature>
<evidence type="ECO:0000256" key="1">
    <source>
        <dbReference type="SAM" id="Phobius"/>
    </source>
</evidence>
<organism evidence="3 4">
    <name type="scientific">Lacrimispora amygdalina</name>
    <dbReference type="NCBI Taxonomy" id="253257"/>
    <lineage>
        <taxon>Bacteria</taxon>
        <taxon>Bacillati</taxon>
        <taxon>Bacillota</taxon>
        <taxon>Clostridia</taxon>
        <taxon>Lachnospirales</taxon>
        <taxon>Lachnospiraceae</taxon>
        <taxon>Lacrimispora</taxon>
    </lineage>
</organism>
<keyword evidence="1" id="KW-0812">Transmembrane</keyword>
<sequence>MTKRLNYYVIMMLMGGIVWLEGSIRFISRIFTDIIILLPPLPVAVHYLIRSFLEIAVIYGEALLLLFILSDWRSKRDGQWQGYKKILYLYLIIGVILEKIIIYIFHNLISFFIESYPIAVTIFMAFKIVTVFFMVIIVMKMSLKNKSQALCIDKTSLKHFIAGAVVTIGFAVLCSFKEWQDYQIFMSDMDTYGFFSQMTAPTPVYTIFNQWMVPYMVRICAVLLFMGEGKQEEALCSGNFNIS</sequence>
<feature type="transmembrane region" description="Helical" evidence="1">
    <location>
        <begin position="87"/>
        <end position="106"/>
    </location>
</feature>
<evidence type="ECO:0000313" key="3">
    <source>
        <dbReference type="EMBL" id="RFZ75803.1"/>
    </source>
</evidence>
<keyword evidence="1" id="KW-0472">Membrane</keyword>
<feature type="transmembrane region" description="Helical" evidence="1">
    <location>
        <begin position="118"/>
        <end position="139"/>
    </location>
</feature>
<name>A0A3E2N496_9FIRM</name>
<protein>
    <submittedName>
        <fullName evidence="3">Uncharacterized protein</fullName>
    </submittedName>
</protein>
<reference evidence="3 4" key="1">
    <citation type="submission" date="2018-07" db="EMBL/GenBank/DDBJ databases">
        <title>New species, Clostridium PI-S10-A1B.</title>
        <authorList>
            <person name="Krishna G."/>
            <person name="Summeta K."/>
            <person name="Shikha S."/>
            <person name="Prabhu P.B."/>
            <person name="Suresh K."/>
        </authorList>
    </citation>
    <scope>NUCLEOTIDE SEQUENCE [LARGE SCALE GENOMIC DNA]</scope>
    <source>
        <strain evidence="3 4">PI-S10-A1B</strain>
    </source>
</reference>
<keyword evidence="1" id="KW-1133">Transmembrane helix</keyword>